<dbReference type="InterPro" id="IPR031107">
    <property type="entry name" value="Small_HSP"/>
</dbReference>
<dbReference type="Gene3D" id="2.60.40.790">
    <property type="match status" value="1"/>
</dbReference>
<comment type="similarity">
    <text evidence="1 2">Belongs to the small heat shock protein (HSP20) family.</text>
</comment>
<comment type="caution">
    <text evidence="4">The sequence shown here is derived from an EMBL/GenBank/DDBJ whole genome shotgun (WGS) entry which is preliminary data.</text>
</comment>
<gene>
    <name evidence="4" type="ORF">I5677_06700</name>
</gene>
<name>A0A8J7KWK4_9FIRM</name>
<dbReference type="Proteomes" id="UP000623269">
    <property type="component" value="Unassembled WGS sequence"/>
</dbReference>
<reference evidence="4" key="1">
    <citation type="submission" date="2020-12" db="EMBL/GenBank/DDBJ databases">
        <title>M. sibirica DSM 26468T genome.</title>
        <authorList>
            <person name="Thieme N."/>
            <person name="Rettenmaier R."/>
            <person name="Zverlov V."/>
            <person name="Liebl W."/>
        </authorList>
    </citation>
    <scope>NUCLEOTIDE SEQUENCE</scope>
    <source>
        <strain evidence="4">DSM 26468</strain>
    </source>
</reference>
<proteinExistence type="inferred from homology"/>
<dbReference type="AlphaFoldDB" id="A0A8J7KWK4"/>
<evidence type="ECO:0000313" key="5">
    <source>
        <dbReference type="Proteomes" id="UP000623269"/>
    </source>
</evidence>
<feature type="domain" description="SHSP" evidence="3">
    <location>
        <begin position="24"/>
        <end position="137"/>
    </location>
</feature>
<accession>A0A8J7KWK4</accession>
<dbReference type="EMBL" id="JAEAGR010000005">
    <property type="protein sequence ID" value="MBH1940572.1"/>
    <property type="molecule type" value="Genomic_DNA"/>
</dbReference>
<organism evidence="4 5">
    <name type="scientific">Mobilitalea sibirica</name>
    <dbReference type="NCBI Taxonomy" id="1462919"/>
    <lineage>
        <taxon>Bacteria</taxon>
        <taxon>Bacillati</taxon>
        <taxon>Bacillota</taxon>
        <taxon>Clostridia</taxon>
        <taxon>Lachnospirales</taxon>
        <taxon>Lachnospiraceae</taxon>
        <taxon>Mobilitalea</taxon>
    </lineage>
</organism>
<evidence type="ECO:0000259" key="3">
    <source>
        <dbReference type="PROSITE" id="PS01031"/>
    </source>
</evidence>
<evidence type="ECO:0000256" key="1">
    <source>
        <dbReference type="PROSITE-ProRule" id="PRU00285"/>
    </source>
</evidence>
<dbReference type="PANTHER" id="PTHR11527">
    <property type="entry name" value="HEAT-SHOCK PROTEIN 20 FAMILY MEMBER"/>
    <property type="match status" value="1"/>
</dbReference>
<dbReference type="PROSITE" id="PS01031">
    <property type="entry name" value="SHSP"/>
    <property type="match status" value="1"/>
</dbReference>
<evidence type="ECO:0000313" key="4">
    <source>
        <dbReference type="EMBL" id="MBH1940572.1"/>
    </source>
</evidence>
<dbReference type="InterPro" id="IPR002068">
    <property type="entry name" value="A-crystallin/Hsp20_dom"/>
</dbReference>
<sequence length="137" mass="15975">MLRPTIFEPSGPLFFDRVFHDFFGNGLNHFDNFNTDVIDKGDSYQLQAELPGFKKDEINIDIDHDNLTISATHSEEKKVNKNNYVRQERRYNSYCRSFHIPGIKKDEISASYNDGVLEIHLPKENAQVVETKRIEIK</sequence>
<dbReference type="SUPFAM" id="SSF49764">
    <property type="entry name" value="HSP20-like chaperones"/>
    <property type="match status" value="1"/>
</dbReference>
<evidence type="ECO:0000256" key="2">
    <source>
        <dbReference type="RuleBase" id="RU003616"/>
    </source>
</evidence>
<dbReference type="RefSeq" id="WP_197660794.1">
    <property type="nucleotide sequence ID" value="NZ_JAEAGR010000005.1"/>
</dbReference>
<keyword evidence="5" id="KW-1185">Reference proteome</keyword>
<protein>
    <submittedName>
        <fullName evidence="4">Hsp20/alpha crystallin family protein</fullName>
    </submittedName>
</protein>
<dbReference type="Pfam" id="PF00011">
    <property type="entry name" value="HSP20"/>
    <property type="match status" value="1"/>
</dbReference>
<dbReference type="InterPro" id="IPR008978">
    <property type="entry name" value="HSP20-like_chaperone"/>
</dbReference>
<dbReference type="CDD" id="cd06471">
    <property type="entry name" value="ACD_LpsHSP_like"/>
    <property type="match status" value="1"/>
</dbReference>